<protein>
    <submittedName>
        <fullName evidence="4">Phosphate/phosphite/phosphonate ABC transporter substrate-binding protein</fullName>
    </submittedName>
</protein>
<reference evidence="4" key="1">
    <citation type="journal article" date="2022" name="bioRxiv">
        <title>Thiovibrio frasassiensisgen. nov., sp. nov., an autotrophic, elemental sulfur disproportionating bacterium isolated from sulfidic karst sediment, and proposal of Thiovibrionaceae fam. nov.</title>
        <authorList>
            <person name="Aronson H."/>
            <person name="Thomas C."/>
            <person name="Bhattacharyya M."/>
            <person name="Eckstein S."/>
            <person name="Jensen S."/>
            <person name="Barco R."/>
            <person name="Macalady J."/>
            <person name="Amend J."/>
        </authorList>
    </citation>
    <scope>NUCLEOTIDE SEQUENCE</scope>
    <source>
        <strain evidence="4">RS19-109</strain>
    </source>
</reference>
<gene>
    <name evidence="4" type="primary">phnD</name>
    <name evidence="4" type="ORF">OLX77_01090</name>
</gene>
<sequence length="297" mass="31870">MGSSMKKIGMMSLALLASAIFVVAAQAEIKVGVLALRGAPKVMEEWSATGEYLTAKMGEPVTIMPLEFAAISPMLKDGKIDFVLANSAFYVEMEKLYGAKAIASQVNSAGGKPVKEFGGVILVRKDSPIQNLADLKGKKFMVVKSSSFGGGQMALRLLLQNGIDYKKDFAEFREGGKHDNVVLAVKNGAMDAGTVRTDVMEAMAKEGKISMADFRIINQIKDSFPFVHSTELYPEWPMAAAKHVDAAKVQKFTDALLSIKADSDAAKKAGILGWAPAADFSSVRECLKALKYGAFAN</sequence>
<evidence type="ECO:0000259" key="3">
    <source>
        <dbReference type="SMART" id="SM00062"/>
    </source>
</evidence>
<dbReference type="GO" id="GO:0043190">
    <property type="term" value="C:ATP-binding cassette (ABC) transporter complex"/>
    <property type="evidence" value="ECO:0007669"/>
    <property type="project" value="InterPro"/>
</dbReference>
<accession>A0A9X4MKY8</accession>
<dbReference type="PANTHER" id="PTHR35841:SF1">
    <property type="entry name" value="PHOSPHONATES-BINDING PERIPLASMIC PROTEIN"/>
    <property type="match status" value="1"/>
</dbReference>
<evidence type="ECO:0000313" key="5">
    <source>
        <dbReference type="Proteomes" id="UP001154240"/>
    </source>
</evidence>
<dbReference type="GO" id="GO:0055085">
    <property type="term" value="P:transmembrane transport"/>
    <property type="evidence" value="ECO:0007669"/>
    <property type="project" value="InterPro"/>
</dbReference>
<evidence type="ECO:0000256" key="1">
    <source>
        <dbReference type="ARBA" id="ARBA00007162"/>
    </source>
</evidence>
<keyword evidence="5" id="KW-1185">Reference proteome</keyword>
<dbReference type="SUPFAM" id="SSF53850">
    <property type="entry name" value="Periplasmic binding protein-like II"/>
    <property type="match status" value="1"/>
</dbReference>
<dbReference type="RefSeq" id="WP_307631732.1">
    <property type="nucleotide sequence ID" value="NZ_JAPHEH010000001.1"/>
</dbReference>
<evidence type="ECO:0000313" key="4">
    <source>
        <dbReference type="EMBL" id="MDG4474752.1"/>
    </source>
</evidence>
<dbReference type="NCBIfam" id="TIGR01098">
    <property type="entry name" value="3A0109s03R"/>
    <property type="match status" value="1"/>
</dbReference>
<dbReference type="SMART" id="SM00062">
    <property type="entry name" value="PBPb"/>
    <property type="match status" value="1"/>
</dbReference>
<dbReference type="PANTHER" id="PTHR35841">
    <property type="entry name" value="PHOSPHONATES-BINDING PERIPLASMIC PROTEIN"/>
    <property type="match status" value="1"/>
</dbReference>
<name>A0A9X4MKY8_9BACT</name>
<reference evidence="4" key="2">
    <citation type="submission" date="2022-10" db="EMBL/GenBank/DDBJ databases">
        <authorList>
            <person name="Aronson H.S."/>
        </authorList>
    </citation>
    <scope>NUCLEOTIDE SEQUENCE</scope>
    <source>
        <strain evidence="4">RS19-109</strain>
    </source>
</reference>
<comment type="caution">
    <text evidence="4">The sequence shown here is derived from an EMBL/GenBank/DDBJ whole genome shotgun (WGS) entry which is preliminary data.</text>
</comment>
<dbReference type="Pfam" id="PF12974">
    <property type="entry name" value="Phosphonate-bd"/>
    <property type="match status" value="1"/>
</dbReference>
<organism evidence="4 5">
    <name type="scientific">Thiovibrio frasassiensis</name>
    <dbReference type="NCBI Taxonomy" id="2984131"/>
    <lineage>
        <taxon>Bacteria</taxon>
        <taxon>Pseudomonadati</taxon>
        <taxon>Thermodesulfobacteriota</taxon>
        <taxon>Desulfobulbia</taxon>
        <taxon>Desulfobulbales</taxon>
        <taxon>Thiovibrionaceae</taxon>
        <taxon>Thiovibrio</taxon>
    </lineage>
</organism>
<dbReference type="Proteomes" id="UP001154240">
    <property type="component" value="Unassembled WGS sequence"/>
</dbReference>
<keyword evidence="2" id="KW-0732">Signal</keyword>
<proteinExistence type="inferred from homology"/>
<dbReference type="AlphaFoldDB" id="A0A9X4MKY8"/>
<comment type="similarity">
    <text evidence="1">Belongs to the phosphate/phosphite/phosphonate binding protein family.</text>
</comment>
<dbReference type="Gene3D" id="3.40.190.10">
    <property type="entry name" value="Periplasmic binding protein-like II"/>
    <property type="match status" value="2"/>
</dbReference>
<dbReference type="EMBL" id="JAPHEH010000001">
    <property type="protein sequence ID" value="MDG4474752.1"/>
    <property type="molecule type" value="Genomic_DNA"/>
</dbReference>
<feature type="domain" description="Solute-binding protein family 3/N-terminal" evidence="3">
    <location>
        <begin position="28"/>
        <end position="275"/>
    </location>
</feature>
<dbReference type="InterPro" id="IPR001638">
    <property type="entry name" value="Solute-binding_3/MltF_N"/>
</dbReference>
<dbReference type="InterPro" id="IPR005770">
    <property type="entry name" value="PhnD"/>
</dbReference>
<evidence type="ECO:0000256" key="2">
    <source>
        <dbReference type="ARBA" id="ARBA00022729"/>
    </source>
</evidence>